<organism evidence="1 2">
    <name type="scientific">Octadecabacter ascidiaceicola</name>
    <dbReference type="NCBI Taxonomy" id="1655543"/>
    <lineage>
        <taxon>Bacteria</taxon>
        <taxon>Pseudomonadati</taxon>
        <taxon>Pseudomonadota</taxon>
        <taxon>Alphaproteobacteria</taxon>
        <taxon>Rhodobacterales</taxon>
        <taxon>Roseobacteraceae</taxon>
        <taxon>Octadecabacter</taxon>
    </lineage>
</organism>
<proteinExistence type="predicted"/>
<name>A0A238KR04_9RHOB</name>
<sequence length="44" mass="5136">MGKPYFSEDFKRDAVHPLPGSRNEVSMRGGSRYVDIQFVRFRSD</sequence>
<accession>A0A238KR04</accession>
<gene>
    <name evidence="1" type="ORF">OCA8868_03280</name>
</gene>
<protein>
    <submittedName>
        <fullName evidence="1">Uncharacterized protein</fullName>
    </submittedName>
</protein>
<dbReference type="AlphaFoldDB" id="A0A238KR04"/>
<dbReference type="Proteomes" id="UP000203464">
    <property type="component" value="Unassembled WGS sequence"/>
</dbReference>
<keyword evidence="2" id="KW-1185">Reference proteome</keyword>
<evidence type="ECO:0000313" key="2">
    <source>
        <dbReference type="Proteomes" id="UP000203464"/>
    </source>
</evidence>
<dbReference type="EMBL" id="FXYD01000007">
    <property type="protein sequence ID" value="SMX45294.1"/>
    <property type="molecule type" value="Genomic_DNA"/>
</dbReference>
<reference evidence="2" key="1">
    <citation type="submission" date="2017-05" db="EMBL/GenBank/DDBJ databases">
        <authorList>
            <person name="Rodrigo-Torres L."/>
            <person name="Arahal R. D."/>
            <person name="Lucena T."/>
        </authorList>
    </citation>
    <scope>NUCLEOTIDE SEQUENCE [LARGE SCALE GENOMIC DNA]</scope>
    <source>
        <strain evidence="2">CECT 8868</strain>
    </source>
</reference>
<evidence type="ECO:0000313" key="1">
    <source>
        <dbReference type="EMBL" id="SMX45294.1"/>
    </source>
</evidence>